<dbReference type="OrthoDB" id="3181223at2"/>
<keyword evidence="2" id="KW-1003">Cell membrane</keyword>
<evidence type="ECO:0000256" key="2">
    <source>
        <dbReference type="ARBA" id="ARBA00022475"/>
    </source>
</evidence>
<name>A0A3E2NE24_9FIRM</name>
<comment type="caution">
    <text evidence="8">The sequence shown here is derived from an EMBL/GenBank/DDBJ whole genome shotgun (WGS) entry which is preliminary data.</text>
</comment>
<dbReference type="Proteomes" id="UP001419084">
    <property type="component" value="Unassembled WGS sequence"/>
</dbReference>
<evidence type="ECO:0000256" key="6">
    <source>
        <dbReference type="SAM" id="Phobius"/>
    </source>
</evidence>
<dbReference type="InterPro" id="IPR002293">
    <property type="entry name" value="AA/rel_permease1"/>
</dbReference>
<evidence type="ECO:0000256" key="3">
    <source>
        <dbReference type="ARBA" id="ARBA00022692"/>
    </source>
</evidence>
<protein>
    <submittedName>
        <fullName evidence="8">APC family permease</fullName>
    </submittedName>
    <submittedName>
        <fullName evidence="7">Amino acid permease</fullName>
    </submittedName>
</protein>
<feature type="transmembrane region" description="Helical" evidence="6">
    <location>
        <begin position="91"/>
        <end position="116"/>
    </location>
</feature>
<evidence type="ECO:0000256" key="1">
    <source>
        <dbReference type="ARBA" id="ARBA00004651"/>
    </source>
</evidence>
<keyword evidence="10" id="KW-1185">Reference proteome</keyword>
<feature type="transmembrane region" description="Helical" evidence="6">
    <location>
        <begin position="229"/>
        <end position="252"/>
    </location>
</feature>
<dbReference type="AlphaFoldDB" id="A0A3E2NE24"/>
<feature type="transmembrane region" description="Helical" evidence="6">
    <location>
        <begin position="47"/>
        <end position="70"/>
    </location>
</feature>
<accession>A0A3E2NE24</accession>
<proteinExistence type="predicted"/>
<feature type="transmembrane region" description="Helical" evidence="6">
    <location>
        <begin position="122"/>
        <end position="140"/>
    </location>
</feature>
<comment type="subcellular location">
    <subcellularLocation>
        <location evidence="1">Cell membrane</location>
        <topology evidence="1">Multi-pass membrane protein</topology>
    </subcellularLocation>
</comment>
<dbReference type="GO" id="GO:0022857">
    <property type="term" value="F:transmembrane transporter activity"/>
    <property type="evidence" value="ECO:0007669"/>
    <property type="project" value="InterPro"/>
</dbReference>
<dbReference type="Proteomes" id="UP000260680">
    <property type="component" value="Unassembled WGS sequence"/>
</dbReference>
<keyword evidence="4 6" id="KW-1133">Transmembrane helix</keyword>
<feature type="transmembrane region" description="Helical" evidence="6">
    <location>
        <begin position="152"/>
        <end position="172"/>
    </location>
</feature>
<feature type="transmembrane region" description="Helical" evidence="6">
    <location>
        <begin position="387"/>
        <end position="404"/>
    </location>
</feature>
<feature type="transmembrane region" description="Helical" evidence="6">
    <location>
        <begin position="272"/>
        <end position="301"/>
    </location>
</feature>
<dbReference type="PANTHER" id="PTHR42770">
    <property type="entry name" value="AMINO ACID TRANSPORTER-RELATED"/>
    <property type="match status" value="1"/>
</dbReference>
<dbReference type="Pfam" id="PF13520">
    <property type="entry name" value="AA_permease_2"/>
    <property type="match status" value="1"/>
</dbReference>
<dbReference type="PANTHER" id="PTHR42770:SF7">
    <property type="entry name" value="MEMBRANE PROTEIN"/>
    <property type="match status" value="1"/>
</dbReference>
<gene>
    <name evidence="8" type="ORF">DS742_08620</name>
    <name evidence="7" type="ORF">LAD12857_06180</name>
</gene>
<evidence type="ECO:0000313" key="8">
    <source>
        <dbReference type="EMBL" id="RFZ79278.1"/>
    </source>
</evidence>
<sequence>MGKDGVKKEEGVLGFTELWAIGIGQVIGAGVITLIGPAIGLTGYSVWLAYFVAVCLGAITNLPIIIFSSVTKYSGGDYSIITMLGGQKAGGMYIVGFSLQTLGMSLFATALGWYVNSMFPDANGMIVGIFFLVFFYFINMMGVANMARAQKIMSAILVASLLLFIFAGARKANFTPAFDFGSSEFFKGGSKGFWAAVMLLVYSCQGYKFNVNYGAQTRNATRNMPLSMLAVVPVLLVVYCGAALIDSVVLPIETVAGKPLTLAAGEILPKALFYVFMFGGPIMALLTTMNSSYGAMCGPFLKASKDGWFPEKLGAVNRKGGAYVVLTIQLVVGLIPVLLGFSVKMIVNNMMLITSVYNFLLFYSLTRVPQKMPVKWAKARMHMSNPVYYFILAVAFIVQAAIGWNSMRSLTPALAVFNIAALIICFTYAIVRHRSGKTHVDTEGMVELG</sequence>
<evidence type="ECO:0000313" key="10">
    <source>
        <dbReference type="Proteomes" id="UP001419084"/>
    </source>
</evidence>
<keyword evidence="3 6" id="KW-0812">Transmembrane</keyword>
<reference evidence="7 10" key="2">
    <citation type="journal article" date="2024" name="Int. J. Syst. Evol. Microbiol.">
        <title>Lacrimispora brassicae sp. nov. isolated from fermented cabbage, and proposal of Clostridium indicum Gundawar et al. 2019 and Clostridium methoxybenzovorans Mechichi et al. 1999 as heterotypic synonyms of Lacrimispora amygdalina (Parshina et al. 2003) Haas and Blanchard 2020 and Lacrimispora indolis (McClung and McCoy 1957) Haas and Blanchard 2020, respectively.</title>
        <authorList>
            <person name="Kobayashi H."/>
            <person name="Tanizawa Y."/>
            <person name="Sakamoto M."/>
            <person name="Ohkuma M."/>
            <person name="Tohno M."/>
        </authorList>
    </citation>
    <scope>NUCLEOTIDE SEQUENCE [LARGE SCALE GENOMIC DNA]</scope>
    <source>
        <strain evidence="7 10">DSM 12857</strain>
    </source>
</reference>
<feature type="transmembrane region" description="Helical" evidence="6">
    <location>
        <begin position="12"/>
        <end position="35"/>
    </location>
</feature>
<evidence type="ECO:0000313" key="7">
    <source>
        <dbReference type="EMBL" id="GLB28695.1"/>
    </source>
</evidence>
<dbReference type="GO" id="GO:0005886">
    <property type="term" value="C:plasma membrane"/>
    <property type="evidence" value="ECO:0007669"/>
    <property type="project" value="UniProtKB-SubCell"/>
</dbReference>
<evidence type="ECO:0000256" key="4">
    <source>
        <dbReference type="ARBA" id="ARBA00022989"/>
    </source>
</evidence>
<evidence type="ECO:0000256" key="5">
    <source>
        <dbReference type="ARBA" id="ARBA00023136"/>
    </source>
</evidence>
<reference evidence="8 9" key="1">
    <citation type="submission" date="2018-07" db="EMBL/GenBank/DDBJ databases">
        <title>New species, Clostridium PI-S10-A1B.</title>
        <authorList>
            <person name="Krishna G."/>
            <person name="Summeta K."/>
            <person name="Shikha S."/>
            <person name="Prabhu P.B."/>
            <person name="Suresh K."/>
        </authorList>
    </citation>
    <scope>NUCLEOTIDE SEQUENCE [LARGE SCALE GENOMIC DNA]</scope>
    <source>
        <strain evidence="8 9">PI-S10-A1B</strain>
    </source>
</reference>
<evidence type="ECO:0000313" key="9">
    <source>
        <dbReference type="Proteomes" id="UP000260680"/>
    </source>
</evidence>
<dbReference type="PIRSF" id="PIRSF006060">
    <property type="entry name" value="AA_transporter"/>
    <property type="match status" value="1"/>
</dbReference>
<dbReference type="InterPro" id="IPR050367">
    <property type="entry name" value="APC_superfamily"/>
</dbReference>
<feature type="transmembrane region" description="Helical" evidence="6">
    <location>
        <begin position="410"/>
        <end position="431"/>
    </location>
</feature>
<organism evidence="8 9">
    <name type="scientific">Lacrimispora amygdalina</name>
    <dbReference type="NCBI Taxonomy" id="253257"/>
    <lineage>
        <taxon>Bacteria</taxon>
        <taxon>Bacillati</taxon>
        <taxon>Bacillota</taxon>
        <taxon>Clostridia</taxon>
        <taxon>Lachnospirales</taxon>
        <taxon>Lachnospiraceae</taxon>
        <taxon>Lacrimispora</taxon>
    </lineage>
</organism>
<dbReference type="EMBL" id="QOHO01000025">
    <property type="protein sequence ID" value="RFZ79278.1"/>
    <property type="molecule type" value="Genomic_DNA"/>
</dbReference>
<dbReference type="Gene3D" id="1.20.1740.10">
    <property type="entry name" value="Amino acid/polyamine transporter I"/>
    <property type="match status" value="1"/>
</dbReference>
<feature type="transmembrane region" description="Helical" evidence="6">
    <location>
        <begin position="192"/>
        <end position="209"/>
    </location>
</feature>
<feature type="transmembrane region" description="Helical" evidence="6">
    <location>
        <begin position="322"/>
        <end position="341"/>
    </location>
</feature>
<dbReference type="RefSeq" id="WP_117416587.1">
    <property type="nucleotide sequence ID" value="NZ_BRPJ01000010.1"/>
</dbReference>
<dbReference type="EMBL" id="BRPJ01000010">
    <property type="protein sequence ID" value="GLB28695.1"/>
    <property type="molecule type" value="Genomic_DNA"/>
</dbReference>
<keyword evidence="5 6" id="KW-0472">Membrane</keyword>
<feature type="transmembrane region" description="Helical" evidence="6">
    <location>
        <begin position="347"/>
        <end position="366"/>
    </location>
</feature>